<accession>A0ABW2GMD8</accession>
<proteinExistence type="predicted"/>
<reference evidence="2" key="1">
    <citation type="journal article" date="2019" name="Int. J. Syst. Evol. Microbiol.">
        <title>The Global Catalogue of Microorganisms (GCM) 10K type strain sequencing project: providing services to taxonomists for standard genome sequencing and annotation.</title>
        <authorList>
            <consortium name="The Broad Institute Genomics Platform"/>
            <consortium name="The Broad Institute Genome Sequencing Center for Infectious Disease"/>
            <person name="Wu L."/>
            <person name="Ma J."/>
        </authorList>
    </citation>
    <scope>NUCLEOTIDE SEQUENCE [LARGE SCALE GENOMIC DNA]</scope>
    <source>
        <strain evidence="2">CGMCC 1.9106</strain>
    </source>
</reference>
<organism evidence="1 2">
    <name type="scientific">Catellatospora aurea</name>
    <dbReference type="NCBI Taxonomy" id="1337874"/>
    <lineage>
        <taxon>Bacteria</taxon>
        <taxon>Bacillati</taxon>
        <taxon>Actinomycetota</taxon>
        <taxon>Actinomycetes</taxon>
        <taxon>Micromonosporales</taxon>
        <taxon>Micromonosporaceae</taxon>
        <taxon>Catellatospora</taxon>
    </lineage>
</organism>
<dbReference type="EMBL" id="JBHTAC010000001">
    <property type="protein sequence ID" value="MFC7241217.1"/>
    <property type="molecule type" value="Genomic_DNA"/>
</dbReference>
<keyword evidence="2" id="KW-1185">Reference proteome</keyword>
<dbReference type="Proteomes" id="UP001596392">
    <property type="component" value="Unassembled WGS sequence"/>
</dbReference>
<evidence type="ECO:0000313" key="2">
    <source>
        <dbReference type="Proteomes" id="UP001596392"/>
    </source>
</evidence>
<evidence type="ECO:0000313" key="1">
    <source>
        <dbReference type="EMBL" id="MFC7241217.1"/>
    </source>
</evidence>
<name>A0ABW2GMD8_9ACTN</name>
<dbReference type="RefSeq" id="WP_376804674.1">
    <property type="nucleotide sequence ID" value="NZ_JBHTAC010000001.1"/>
</dbReference>
<protein>
    <submittedName>
        <fullName evidence="1">Uncharacterized protein</fullName>
    </submittedName>
</protein>
<sequence>MTDLIDSQLTGRPETGPAKPDCVVCGHVPAAEVTFYRHIGLVLYVRFNRIRGPFCRDCGLAKMRDATAETISSGLWSPVSFVLAPLALIRNVIGRRTVLALDKPVPRPGQPESNLAPLRPTRPVFRRFKSWFAPAVLAGVIAFVALADLPSTEKLDVVGGCVKFDTFIRADTADFVRCDEKHDAVITSIENTWQDCDGPYVEKLYRYYCLEPAPGAGPLINVL</sequence>
<comment type="caution">
    <text evidence="1">The sequence shown here is derived from an EMBL/GenBank/DDBJ whole genome shotgun (WGS) entry which is preliminary data.</text>
</comment>
<gene>
    <name evidence="1" type="ORF">ACFQO7_01870</name>
</gene>